<evidence type="ECO:0000256" key="7">
    <source>
        <dbReference type="SAM" id="MobiDB-lite"/>
    </source>
</evidence>
<evidence type="ECO:0000259" key="9">
    <source>
        <dbReference type="PROSITE" id="PS50850"/>
    </source>
</evidence>
<dbReference type="PANTHER" id="PTHR48022:SF42">
    <property type="entry name" value="MAJOR FACILITATOR SUPERFAMILY (MFS) PROFILE DOMAIN-CONTAINING PROTEIN"/>
    <property type="match status" value="1"/>
</dbReference>
<evidence type="ECO:0000256" key="5">
    <source>
        <dbReference type="ARBA" id="ARBA00022989"/>
    </source>
</evidence>
<dbReference type="GO" id="GO:0016020">
    <property type="term" value="C:membrane"/>
    <property type="evidence" value="ECO:0000318"/>
    <property type="project" value="GO_Central"/>
</dbReference>
<dbReference type="GO" id="GO:0005351">
    <property type="term" value="F:carbohydrate:proton symporter activity"/>
    <property type="evidence" value="ECO:0000318"/>
    <property type="project" value="GO_Central"/>
</dbReference>
<dbReference type="InterPro" id="IPR003663">
    <property type="entry name" value="Sugar/inositol_transpt"/>
</dbReference>
<feature type="transmembrane region" description="Helical" evidence="8">
    <location>
        <begin position="123"/>
        <end position="146"/>
    </location>
</feature>
<evidence type="ECO:0000256" key="8">
    <source>
        <dbReference type="SAM" id="Phobius"/>
    </source>
</evidence>
<dbReference type="InterPro" id="IPR005829">
    <property type="entry name" value="Sugar_transporter_CS"/>
</dbReference>
<dbReference type="InterPro" id="IPR050360">
    <property type="entry name" value="MFS_Sugar_Transporters"/>
</dbReference>
<reference evidence="11" key="2">
    <citation type="journal article" date="2009" name="Fungal Genet. Biol.">
        <title>The 2008 update of the Aspergillus nidulans genome annotation: a community effort.</title>
        <authorList>
            <person name="Wortman J.R."/>
            <person name="Gilsenan J.M."/>
            <person name="Joardar V."/>
            <person name="Deegan J."/>
            <person name="Clutterbuck J."/>
            <person name="Andersen M.R."/>
            <person name="Archer D."/>
            <person name="Bencina M."/>
            <person name="Braus G."/>
            <person name="Coutinho P."/>
            <person name="von Dohren H."/>
            <person name="Doonan J."/>
            <person name="Driessen A.J."/>
            <person name="Durek P."/>
            <person name="Espeso E."/>
            <person name="Fekete E."/>
            <person name="Flipphi M."/>
            <person name="Estrada C.G."/>
            <person name="Geysens S."/>
            <person name="Goldman G."/>
            <person name="de Groot P.W."/>
            <person name="Hansen K."/>
            <person name="Harris S.D."/>
            <person name="Heinekamp T."/>
            <person name="Helmstaedt K."/>
            <person name="Henrissat B."/>
            <person name="Hofmann G."/>
            <person name="Homan T."/>
            <person name="Horio T."/>
            <person name="Horiuchi H."/>
            <person name="James S."/>
            <person name="Jones M."/>
            <person name="Karaffa L."/>
            <person name="Karanyi Z."/>
            <person name="Kato M."/>
            <person name="Keller N."/>
            <person name="Kelly D.E."/>
            <person name="Kiel J.A."/>
            <person name="Kim J.M."/>
            <person name="van der Klei I.J."/>
            <person name="Klis F.M."/>
            <person name="Kovalchuk A."/>
            <person name="Krasevec N."/>
            <person name="Kubicek C.P."/>
            <person name="Liu B."/>
            <person name="Maccabe A."/>
            <person name="Meyer V."/>
            <person name="Mirabito P."/>
            <person name="Miskei M."/>
            <person name="Mos M."/>
            <person name="Mullins J."/>
            <person name="Nelson D.R."/>
            <person name="Nielsen J."/>
            <person name="Oakley B.R."/>
            <person name="Osmani S.A."/>
            <person name="Pakula T."/>
            <person name="Paszewski A."/>
            <person name="Paulsen I."/>
            <person name="Pilsyk S."/>
            <person name="Pocsi I."/>
            <person name="Punt P.J."/>
            <person name="Ram A.F."/>
            <person name="Ren Q."/>
            <person name="Robellet X."/>
            <person name="Robson G."/>
            <person name="Seiboth B."/>
            <person name="van Solingen P."/>
            <person name="Specht T."/>
            <person name="Sun J."/>
            <person name="Taheri-Talesh N."/>
            <person name="Takeshita N."/>
            <person name="Ussery D."/>
            <person name="vanKuyk P.A."/>
            <person name="Visser H."/>
            <person name="van de Vondervoort P.J."/>
            <person name="de Vries R.P."/>
            <person name="Walton J."/>
            <person name="Xiang X."/>
            <person name="Xiong Y."/>
            <person name="Zeng A.P."/>
            <person name="Brandt B.W."/>
            <person name="Cornell M.J."/>
            <person name="van den Hondel C.A."/>
            <person name="Visser J."/>
            <person name="Oliver S.G."/>
            <person name="Turner G."/>
        </authorList>
    </citation>
    <scope>GENOME REANNOTATION</scope>
    <source>
        <strain evidence="11">FGSC A4 / ATCC 38163 / CBS 112.46 / NRRL 194 / M139</strain>
    </source>
</reference>
<dbReference type="InParanoid" id="Q5B1M9"/>
<feature type="compositionally biased region" description="Basic and acidic residues" evidence="7">
    <location>
        <begin position="478"/>
        <end position="500"/>
    </location>
</feature>
<dbReference type="eggNOG" id="KOG0254">
    <property type="taxonomic scope" value="Eukaryota"/>
</dbReference>
<dbReference type="PROSITE" id="PS00216">
    <property type="entry name" value="SUGAR_TRANSPORT_1"/>
    <property type="match status" value="1"/>
</dbReference>
<name>Q5B1M9_EMENI</name>
<accession>C8VG60</accession>
<evidence type="ECO:0000256" key="2">
    <source>
        <dbReference type="ARBA" id="ARBA00010992"/>
    </source>
</evidence>
<dbReference type="PROSITE" id="PS00217">
    <property type="entry name" value="SUGAR_TRANSPORT_2"/>
    <property type="match status" value="1"/>
</dbReference>
<dbReference type="Proteomes" id="UP000000560">
    <property type="component" value="Chromosome V"/>
</dbReference>
<keyword evidence="6 8" id="KW-0472">Membrane</keyword>
<dbReference type="AlphaFoldDB" id="Q5B1M9"/>
<dbReference type="Gene3D" id="1.20.1250.20">
    <property type="entry name" value="MFS general substrate transporter like domains"/>
    <property type="match status" value="2"/>
</dbReference>
<comment type="similarity">
    <text evidence="2">Belongs to the major facilitator superfamily. Sugar transporter (TC 2.A.1.1) family.</text>
</comment>
<evidence type="ECO:0000256" key="1">
    <source>
        <dbReference type="ARBA" id="ARBA00004141"/>
    </source>
</evidence>
<protein>
    <recommendedName>
        <fullName evidence="9">Major facilitator superfamily (MFS) profile domain-containing protein</fullName>
    </recommendedName>
</protein>
<dbReference type="EMBL" id="BN001305">
    <property type="protein sequence ID" value="CBF81687.1"/>
    <property type="molecule type" value="Genomic_DNA"/>
</dbReference>
<dbReference type="PANTHER" id="PTHR48022">
    <property type="entry name" value="PLASTIDIC GLUCOSE TRANSPORTER 4"/>
    <property type="match status" value="1"/>
</dbReference>
<feature type="transmembrane region" description="Helical" evidence="8">
    <location>
        <begin position="432"/>
        <end position="453"/>
    </location>
</feature>
<accession>Q5B1M9</accession>
<dbReference type="KEGG" id="ani:ANIA_05551"/>
<dbReference type="RefSeq" id="XP_663155.1">
    <property type="nucleotide sequence ID" value="XM_658063.1"/>
</dbReference>
<feature type="transmembrane region" description="Helical" evidence="8">
    <location>
        <begin position="192"/>
        <end position="213"/>
    </location>
</feature>
<sequence length="500" mass="55509">MGFSLHANNSNDPPEVRNWRIHLITTIVSMGAIAMGYDTSVIGGTMALDSFRRHFGLIHASDIETDTLEGNIVSTFQAGCFFGSLLTFPLGERFGRRNAIVMAVCVFCIGGSLMTAASGHLGLIYAGRAIAGFGIGSVSLQVPVYIAEMSPASIRGRLVGIFEICSQGGGMLGFWINYAINRTISSSRMAQWQIPLGLQLLPGGLLLAGIFWCPETPRWYAKKDRWGDAEKSLVWARRLPANHPFIQGELQQIREQFLYDVVPEGRKYDPWRWLIEEYSYSPRIFETLGINSTDTKLFATGFYGVAKTLGMVIFSVWLVERVGRRSGLIYGAFIGSLPMWYIGGYVFERDPAGTSARGDTVQDAWGYIAMVCVYLYGLIYCATWQGITWVICSEIFPIDIRMLCVAITTADQWLWSFIISRTTPYMITSLGYGTYFFFASLMIAMGVWAWFFVPETKGKTLEEMDRLFGAPSSVNGMTEKDDSEKIGSGKAGEVVHAESV</sequence>
<evidence type="ECO:0000313" key="11">
    <source>
        <dbReference type="Proteomes" id="UP000000560"/>
    </source>
</evidence>
<feature type="region of interest" description="Disordered" evidence="7">
    <location>
        <begin position="476"/>
        <end position="500"/>
    </location>
</feature>
<reference evidence="11" key="1">
    <citation type="journal article" date="2005" name="Nature">
        <title>Sequencing of Aspergillus nidulans and comparative analysis with A. fumigatus and A. oryzae.</title>
        <authorList>
            <person name="Galagan J.E."/>
            <person name="Calvo S.E."/>
            <person name="Cuomo C."/>
            <person name="Ma L.J."/>
            <person name="Wortman J.R."/>
            <person name="Batzoglou S."/>
            <person name="Lee S.I."/>
            <person name="Basturkmen M."/>
            <person name="Spevak C.C."/>
            <person name="Clutterbuck J."/>
            <person name="Kapitonov V."/>
            <person name="Jurka J."/>
            <person name="Scazzocchio C."/>
            <person name="Farman M."/>
            <person name="Butler J."/>
            <person name="Purcell S."/>
            <person name="Harris S."/>
            <person name="Braus G.H."/>
            <person name="Draht O."/>
            <person name="Busch S."/>
            <person name="D'Enfert C."/>
            <person name="Bouchier C."/>
            <person name="Goldman G.H."/>
            <person name="Bell-Pedersen D."/>
            <person name="Griffiths-Jones S."/>
            <person name="Doonan J.H."/>
            <person name="Yu J."/>
            <person name="Vienken K."/>
            <person name="Pain A."/>
            <person name="Freitag M."/>
            <person name="Selker E.U."/>
            <person name="Archer D.B."/>
            <person name="Penalva M.A."/>
            <person name="Oakley B.R."/>
            <person name="Momany M."/>
            <person name="Tanaka T."/>
            <person name="Kumagai T."/>
            <person name="Asai K."/>
            <person name="Machida M."/>
            <person name="Nierman W.C."/>
            <person name="Denning D.W."/>
            <person name="Caddick M."/>
            <person name="Hynes M."/>
            <person name="Paoletti M."/>
            <person name="Fischer R."/>
            <person name="Miller B."/>
            <person name="Dyer P."/>
            <person name="Sachs M.S."/>
            <person name="Osmani S.A."/>
            <person name="Birren B.W."/>
        </authorList>
    </citation>
    <scope>NUCLEOTIDE SEQUENCE [LARGE SCALE GENOMIC DNA]</scope>
    <source>
        <strain evidence="11">FGSC A4 / ATCC 38163 / CBS 112.46 / NRRL 194 / M139</strain>
    </source>
</reference>
<gene>
    <name evidence="10" type="ORF">ANIA_05551</name>
</gene>
<proteinExistence type="inferred from homology"/>
<dbReference type="OMA" id="AWCANIL"/>
<dbReference type="PROSITE" id="PS50850">
    <property type="entry name" value="MFS"/>
    <property type="match status" value="1"/>
</dbReference>
<evidence type="ECO:0000256" key="3">
    <source>
        <dbReference type="ARBA" id="ARBA00022448"/>
    </source>
</evidence>
<dbReference type="Pfam" id="PF00083">
    <property type="entry name" value="Sugar_tr"/>
    <property type="match status" value="2"/>
</dbReference>
<dbReference type="FunFam" id="1.20.1250.20:FF:000940">
    <property type="entry name" value="MFS sugar transporter, putative"/>
    <property type="match status" value="1"/>
</dbReference>
<keyword evidence="11" id="KW-1185">Reference proteome</keyword>
<dbReference type="GO" id="GO:0008643">
    <property type="term" value="P:carbohydrate transport"/>
    <property type="evidence" value="ECO:0000318"/>
    <property type="project" value="GO_Central"/>
</dbReference>
<feature type="transmembrane region" description="Helical" evidence="8">
    <location>
        <begin position="99"/>
        <end position="117"/>
    </location>
</feature>
<evidence type="ECO:0000313" key="10">
    <source>
        <dbReference type="EMBL" id="CBF81687.1"/>
    </source>
</evidence>
<keyword evidence="5 8" id="KW-1133">Transmembrane helix</keyword>
<comment type="subcellular location">
    <subcellularLocation>
        <location evidence="1">Membrane</location>
        <topology evidence="1">Multi-pass membrane protein</topology>
    </subcellularLocation>
</comment>
<organism evidence="10 11">
    <name type="scientific">Emericella nidulans (strain FGSC A4 / ATCC 38163 / CBS 112.46 / NRRL 194 / M139)</name>
    <name type="common">Aspergillus nidulans</name>
    <dbReference type="NCBI Taxonomy" id="227321"/>
    <lineage>
        <taxon>Eukaryota</taxon>
        <taxon>Fungi</taxon>
        <taxon>Dikarya</taxon>
        <taxon>Ascomycota</taxon>
        <taxon>Pezizomycotina</taxon>
        <taxon>Eurotiomycetes</taxon>
        <taxon>Eurotiomycetidae</taxon>
        <taxon>Eurotiales</taxon>
        <taxon>Aspergillaceae</taxon>
        <taxon>Aspergillus</taxon>
        <taxon>Aspergillus subgen. Nidulantes</taxon>
    </lineage>
</organism>
<evidence type="ECO:0000256" key="4">
    <source>
        <dbReference type="ARBA" id="ARBA00022692"/>
    </source>
</evidence>
<feature type="domain" description="Major facilitator superfamily (MFS) profile" evidence="9">
    <location>
        <begin position="24"/>
        <end position="457"/>
    </location>
</feature>
<feature type="transmembrane region" description="Helical" evidence="8">
    <location>
        <begin position="20"/>
        <end position="37"/>
    </location>
</feature>
<dbReference type="SUPFAM" id="SSF103473">
    <property type="entry name" value="MFS general substrate transporter"/>
    <property type="match status" value="1"/>
</dbReference>
<dbReference type="OrthoDB" id="508119at2759"/>
<feature type="transmembrane region" description="Helical" evidence="8">
    <location>
        <begin position="328"/>
        <end position="347"/>
    </location>
</feature>
<evidence type="ECO:0000256" key="6">
    <source>
        <dbReference type="ARBA" id="ARBA00023136"/>
    </source>
</evidence>
<dbReference type="InterPro" id="IPR005828">
    <property type="entry name" value="MFS_sugar_transport-like"/>
</dbReference>
<keyword evidence="4 8" id="KW-0812">Transmembrane</keyword>
<dbReference type="InterPro" id="IPR036259">
    <property type="entry name" value="MFS_trans_sf"/>
</dbReference>
<dbReference type="PRINTS" id="PR00171">
    <property type="entry name" value="SUGRTRNSPORT"/>
</dbReference>
<feature type="transmembrane region" description="Helical" evidence="8">
    <location>
        <begin position="158"/>
        <end position="180"/>
    </location>
</feature>
<dbReference type="InterPro" id="IPR020846">
    <property type="entry name" value="MFS_dom"/>
</dbReference>
<dbReference type="GeneID" id="2871844"/>
<keyword evidence="3" id="KW-0813">Transport</keyword>
<feature type="transmembrane region" description="Helical" evidence="8">
    <location>
        <begin position="367"/>
        <end position="391"/>
    </location>
</feature>
<dbReference type="HOGENOM" id="CLU_001265_30_12_1"/>